<sequence length="184" mass="21410">MKNQTFIEYVVTSQYSAGDIDIRNNNDNVTLYSLSNLVVFFYLCHKSFCKHFILRNFLQKFLNLLDDDSHFSLYQYAFNFCSNVVTIVTDIVTMVIVSVHNFTPIYNRDPNMKTDSASIQSTIQYIRLLDNIMNDILSSVNTKLEVLYSIIVFLHGRYSVTMLFVSLPLNIFIQIICFLTSIYL</sequence>
<comment type="caution">
    <text evidence="2">The sequence shown here is derived from an EMBL/GenBank/DDBJ whole genome shotgun (WGS) entry which is preliminary data.</text>
</comment>
<keyword evidence="1" id="KW-0472">Membrane</keyword>
<keyword evidence="1" id="KW-0812">Transmembrane</keyword>
<feature type="transmembrane region" description="Helical" evidence="1">
    <location>
        <begin position="160"/>
        <end position="183"/>
    </location>
</feature>
<protein>
    <submittedName>
        <fullName evidence="2">Uncharacterized protein</fullName>
    </submittedName>
</protein>
<proteinExistence type="predicted"/>
<keyword evidence="1" id="KW-1133">Transmembrane helix</keyword>
<keyword evidence="3" id="KW-1185">Reference proteome</keyword>
<evidence type="ECO:0000313" key="3">
    <source>
        <dbReference type="Proteomes" id="UP001217089"/>
    </source>
</evidence>
<accession>A0ABQ9EWH6</accession>
<evidence type="ECO:0000313" key="2">
    <source>
        <dbReference type="EMBL" id="KAJ8307947.1"/>
    </source>
</evidence>
<evidence type="ECO:0000256" key="1">
    <source>
        <dbReference type="SAM" id="Phobius"/>
    </source>
</evidence>
<reference evidence="2 3" key="1">
    <citation type="submission" date="2022-12" db="EMBL/GenBank/DDBJ databases">
        <title>Chromosome-level genome of Tegillarca granosa.</title>
        <authorList>
            <person name="Kim J."/>
        </authorList>
    </citation>
    <scope>NUCLEOTIDE SEQUENCE [LARGE SCALE GENOMIC DNA]</scope>
    <source>
        <strain evidence="2">Teg-2019</strain>
        <tissue evidence="2">Adductor muscle</tissue>
    </source>
</reference>
<dbReference type="Proteomes" id="UP001217089">
    <property type="component" value="Unassembled WGS sequence"/>
</dbReference>
<dbReference type="EMBL" id="JARBDR010000670">
    <property type="protein sequence ID" value="KAJ8307947.1"/>
    <property type="molecule type" value="Genomic_DNA"/>
</dbReference>
<name>A0ABQ9EWH6_TEGGR</name>
<organism evidence="2 3">
    <name type="scientific">Tegillarca granosa</name>
    <name type="common">Malaysian cockle</name>
    <name type="synonym">Anadara granosa</name>
    <dbReference type="NCBI Taxonomy" id="220873"/>
    <lineage>
        <taxon>Eukaryota</taxon>
        <taxon>Metazoa</taxon>
        <taxon>Spiralia</taxon>
        <taxon>Lophotrochozoa</taxon>
        <taxon>Mollusca</taxon>
        <taxon>Bivalvia</taxon>
        <taxon>Autobranchia</taxon>
        <taxon>Pteriomorphia</taxon>
        <taxon>Arcoida</taxon>
        <taxon>Arcoidea</taxon>
        <taxon>Arcidae</taxon>
        <taxon>Tegillarca</taxon>
    </lineage>
</organism>
<gene>
    <name evidence="2" type="ORF">KUTeg_014496</name>
</gene>